<evidence type="ECO:0000313" key="1">
    <source>
        <dbReference type="EMBL" id="AXE36573.1"/>
    </source>
</evidence>
<protein>
    <submittedName>
        <fullName evidence="1">Uncharacterized protein</fullName>
    </submittedName>
</protein>
<dbReference type="SUPFAM" id="SSF53850">
    <property type="entry name" value="Periplasmic binding protein-like II"/>
    <property type="match status" value="1"/>
</dbReference>
<dbReference type="PANTHER" id="PTHR38834">
    <property type="entry name" value="PERIPLASMIC SUBSTRATE BINDING PROTEIN FAMILY 3"/>
    <property type="match status" value="1"/>
</dbReference>
<dbReference type="AlphaFoldDB" id="A0A344UMS5"/>
<name>A0A344UMS5_9NEIS</name>
<dbReference type="Gene3D" id="3.40.190.10">
    <property type="entry name" value="Periplasmic binding protein-like II"/>
    <property type="match status" value="2"/>
</dbReference>
<organism evidence="1 2">
    <name type="scientific">Chromobacterium phragmitis</name>
    <dbReference type="NCBI Taxonomy" id="2202141"/>
    <lineage>
        <taxon>Bacteria</taxon>
        <taxon>Pseudomonadati</taxon>
        <taxon>Pseudomonadota</taxon>
        <taxon>Betaproteobacteria</taxon>
        <taxon>Neisseriales</taxon>
        <taxon>Chromobacteriaceae</taxon>
        <taxon>Chromobacterium</taxon>
    </lineage>
</organism>
<reference evidence="1 2" key="1">
    <citation type="submission" date="2018-05" db="EMBL/GenBank/DDBJ databases">
        <title>Genome sequencing, assembly and analysis of the novel insecticidal bacterium, Chromobacterium phragmitis.</title>
        <authorList>
            <person name="Sparks M.E."/>
            <person name="Blackburn M.B."/>
            <person name="Gundersen-Rindal D.E."/>
        </authorList>
    </citation>
    <scope>NUCLEOTIDE SEQUENCE [LARGE SCALE GENOMIC DNA]</scope>
    <source>
        <strain evidence="1">IIBBL 274-1</strain>
    </source>
</reference>
<evidence type="ECO:0000313" key="2">
    <source>
        <dbReference type="Proteomes" id="UP000252038"/>
    </source>
</evidence>
<dbReference type="Proteomes" id="UP000252038">
    <property type="component" value="Chromosome"/>
</dbReference>
<gene>
    <name evidence="1" type="ORF">DK843_21140</name>
</gene>
<accession>A0A344UMS5</accession>
<proteinExistence type="predicted"/>
<dbReference type="EMBL" id="CP029554">
    <property type="protein sequence ID" value="AXE36573.1"/>
    <property type="molecule type" value="Genomic_DNA"/>
</dbReference>
<dbReference type="KEGG" id="chrb:DK843_21140"/>
<sequence length="370" mass="39655">MDVAARRGHPDGGRHLPAGHPGFAVAGHLGRFPAGRHELLRSAGLCHLQAADARRRAAAGIVCRLEGLAGGARRAVDRTLAQGDAMHARLLHGAGAGADRLDHGGQYLIARLRNGERSLPVLLWFRQHDAAGGVMGQPRWAAMLLGMGLAMGARGEALTVMLPAMPGLAEPPAGGQEAHGVVVDIVREMGRRANINFRIVFYPQARSRLLAERQADACFPGAHLPELSDKYKWSAPVGQMRMVMLARDDDVRDVRGLEQAKALRVGAMRGTMVAARLKEMGLALDESADSQSGMEKLKLGRLDLWAMLDVGVASLAGRLAMPKPRVAWVIGTLDVSLACNLKVDDSLLARVDKAIAEMRADGSMGRFDLR</sequence>
<dbReference type="PANTHER" id="PTHR38834:SF3">
    <property type="entry name" value="SOLUTE-BINDING PROTEIN FAMILY 3_N-TERMINAL DOMAIN-CONTAINING PROTEIN"/>
    <property type="match status" value="1"/>
</dbReference>